<keyword evidence="5 13" id="KW-0349">Heme</keyword>
<protein>
    <recommendedName>
        <fullName evidence="19">Cytochrome P450</fullName>
    </recommendedName>
</protein>
<keyword evidence="11 14" id="KW-0503">Monooxygenase</keyword>
<dbReference type="SUPFAM" id="SSF48264">
    <property type="entry name" value="Cytochrome P450"/>
    <property type="match status" value="1"/>
</dbReference>
<organism evidence="17 18">
    <name type="scientific">Urochloa decumbens</name>
    <dbReference type="NCBI Taxonomy" id="240449"/>
    <lineage>
        <taxon>Eukaryota</taxon>
        <taxon>Viridiplantae</taxon>
        <taxon>Streptophyta</taxon>
        <taxon>Embryophyta</taxon>
        <taxon>Tracheophyta</taxon>
        <taxon>Spermatophyta</taxon>
        <taxon>Magnoliopsida</taxon>
        <taxon>Liliopsida</taxon>
        <taxon>Poales</taxon>
        <taxon>Poaceae</taxon>
        <taxon>PACMAD clade</taxon>
        <taxon>Panicoideae</taxon>
        <taxon>Panicodae</taxon>
        <taxon>Paniceae</taxon>
        <taxon>Melinidinae</taxon>
        <taxon>Urochloa</taxon>
    </lineage>
</organism>
<evidence type="ECO:0000313" key="16">
    <source>
        <dbReference type="EMBL" id="CAL4992507.1"/>
    </source>
</evidence>
<evidence type="ECO:0000256" key="2">
    <source>
        <dbReference type="ARBA" id="ARBA00004370"/>
    </source>
</evidence>
<feature type="signal peptide" evidence="15">
    <location>
        <begin position="1"/>
        <end position="29"/>
    </location>
</feature>
<sequence length="529" mass="59334">MAAHLTIPLAPWLLLFVPLLLLLLRVVSRGTDKSRRQLKRLPASPRGLPVIGHLHLIGDLPHVSLRDLAAKHDHTNGLMLVRLGTVPNLIVSTPHAAQAVLRTHDHIFASRPPSTIVDDLQYGPSSNFGAAPYGEHWRQVRKLVTTHLLTTKKVNSYHLARQEEVCLVMAKLRNAAAVGMEVDISEMVNTFTNDVVCRAVSGKFFRVEGRNKLFRELIEVNSVLSAGFCLENYFPGRLAMLLGMFTRFMRNKAAVAHKRWDELLENIICDHERRRFKHSAESAEQEQSADFIDVMLSVQEGYGITRDNIKAILMDIFDAGTNTSALVLEFAMVELMCNPNLRTKLQDEVRKKTPKGQELVNEENLASMSYLRAVVKETLRLHPPAPLLLPHQSMADCEIDGYTIPSGTRVIINSWAINRDPESWEKADEFIPERFTDGGSAAAIDFKGNNFQFIPFGAGRRMCPGLNFGLASVEIMLANLMYCFDWNLPTGVDKQDIDMTEVFGLTVHRKEKLVLVPKLHDTVPSGHVI</sequence>
<keyword evidence="9 14" id="KW-0560">Oxidoreductase</keyword>
<keyword evidence="7 13" id="KW-0479">Metal-binding</keyword>
<keyword evidence="6" id="KW-0812">Transmembrane</keyword>
<evidence type="ECO:0000256" key="12">
    <source>
        <dbReference type="ARBA" id="ARBA00023136"/>
    </source>
</evidence>
<dbReference type="PRINTS" id="PR00385">
    <property type="entry name" value="P450"/>
</dbReference>
<dbReference type="EMBL" id="OZ075134">
    <property type="protein sequence ID" value="CAL4992507.1"/>
    <property type="molecule type" value="Genomic_DNA"/>
</dbReference>
<evidence type="ECO:0000313" key="17">
    <source>
        <dbReference type="EMBL" id="CAM0148833.1"/>
    </source>
</evidence>
<evidence type="ECO:0000256" key="13">
    <source>
        <dbReference type="PIRSR" id="PIRSR602401-1"/>
    </source>
</evidence>
<evidence type="ECO:0000256" key="4">
    <source>
        <dbReference type="ARBA" id="ARBA00010617"/>
    </source>
</evidence>
<dbReference type="InterPro" id="IPR036396">
    <property type="entry name" value="Cyt_P450_sf"/>
</dbReference>
<dbReference type="InterPro" id="IPR001128">
    <property type="entry name" value="Cyt_P450"/>
</dbReference>
<name>A0ABC9H3D2_9POAL</name>
<evidence type="ECO:0008006" key="19">
    <source>
        <dbReference type="Google" id="ProtNLM"/>
    </source>
</evidence>
<gene>
    <name evidence="17" type="ORF">URODEC1_LOCUS122073</name>
    <name evidence="16" type="ORF">URODEC1_LOCUS61131</name>
</gene>
<dbReference type="AlphaFoldDB" id="A0ABC9H3D2"/>
<dbReference type="InterPro" id="IPR017972">
    <property type="entry name" value="Cyt_P450_CS"/>
</dbReference>
<evidence type="ECO:0000256" key="8">
    <source>
        <dbReference type="ARBA" id="ARBA00022989"/>
    </source>
</evidence>
<dbReference type="Pfam" id="PF00067">
    <property type="entry name" value="p450"/>
    <property type="match status" value="1"/>
</dbReference>
<dbReference type="EMBL" id="CAXIPR030001569">
    <property type="protein sequence ID" value="CAM0148833.1"/>
    <property type="molecule type" value="Genomic_DNA"/>
</dbReference>
<evidence type="ECO:0000256" key="10">
    <source>
        <dbReference type="ARBA" id="ARBA00023004"/>
    </source>
</evidence>
<keyword evidence="10 13" id="KW-0408">Iron</keyword>
<evidence type="ECO:0000256" key="5">
    <source>
        <dbReference type="ARBA" id="ARBA00022617"/>
    </source>
</evidence>
<comment type="subcellular location">
    <subcellularLocation>
        <location evidence="2">Membrane</location>
    </subcellularLocation>
</comment>
<dbReference type="Gene3D" id="1.10.630.10">
    <property type="entry name" value="Cytochrome P450"/>
    <property type="match status" value="1"/>
</dbReference>
<evidence type="ECO:0000256" key="9">
    <source>
        <dbReference type="ARBA" id="ARBA00023002"/>
    </source>
</evidence>
<evidence type="ECO:0000256" key="14">
    <source>
        <dbReference type="RuleBase" id="RU000461"/>
    </source>
</evidence>
<dbReference type="CDD" id="cd11072">
    <property type="entry name" value="CYP71-like"/>
    <property type="match status" value="1"/>
</dbReference>
<dbReference type="GO" id="GO:0046872">
    <property type="term" value="F:metal ion binding"/>
    <property type="evidence" value="ECO:0007669"/>
    <property type="project" value="UniProtKB-KW"/>
</dbReference>
<feature type="chain" id="PRO_5044722188" description="Cytochrome P450" evidence="15">
    <location>
        <begin position="30"/>
        <end position="529"/>
    </location>
</feature>
<dbReference type="PRINTS" id="PR00463">
    <property type="entry name" value="EP450I"/>
</dbReference>
<dbReference type="FunFam" id="1.10.630.10:FF:000055">
    <property type="entry name" value="Cytochrome P450 71A26"/>
    <property type="match status" value="1"/>
</dbReference>
<dbReference type="Proteomes" id="UP001497457">
    <property type="component" value="Chromosome 24b"/>
</dbReference>
<evidence type="ECO:0000313" key="18">
    <source>
        <dbReference type="Proteomes" id="UP001497457"/>
    </source>
</evidence>
<keyword evidence="18" id="KW-1185">Reference proteome</keyword>
<accession>A0ABC9H3D2</accession>
<comment type="pathway">
    <text evidence="3">Secondary metabolite biosynthesis.</text>
</comment>
<dbReference type="PANTHER" id="PTHR47955">
    <property type="entry name" value="CYTOCHROME P450 FAMILY 71 PROTEIN"/>
    <property type="match status" value="1"/>
</dbReference>
<evidence type="ECO:0000256" key="15">
    <source>
        <dbReference type="SAM" id="SignalP"/>
    </source>
</evidence>
<comment type="similarity">
    <text evidence="4 14">Belongs to the cytochrome P450 family.</text>
</comment>
<dbReference type="InterPro" id="IPR002401">
    <property type="entry name" value="Cyt_P450_E_grp-I"/>
</dbReference>
<dbReference type="GO" id="GO:0004497">
    <property type="term" value="F:monooxygenase activity"/>
    <property type="evidence" value="ECO:0007669"/>
    <property type="project" value="UniProtKB-KW"/>
</dbReference>
<evidence type="ECO:0000256" key="3">
    <source>
        <dbReference type="ARBA" id="ARBA00005179"/>
    </source>
</evidence>
<feature type="binding site" description="axial binding residue" evidence="13">
    <location>
        <position position="463"/>
    </location>
    <ligand>
        <name>heme</name>
        <dbReference type="ChEBI" id="CHEBI:30413"/>
    </ligand>
    <ligandPart>
        <name>Fe</name>
        <dbReference type="ChEBI" id="CHEBI:18248"/>
    </ligandPart>
</feature>
<keyword evidence="15" id="KW-0732">Signal</keyword>
<proteinExistence type="inferred from homology"/>
<evidence type="ECO:0000256" key="6">
    <source>
        <dbReference type="ARBA" id="ARBA00022692"/>
    </source>
</evidence>
<dbReference type="Proteomes" id="UP001497457">
    <property type="component" value="Unassembled WGS sequence"/>
</dbReference>
<dbReference type="PROSITE" id="PS00086">
    <property type="entry name" value="CYTOCHROME_P450"/>
    <property type="match status" value="1"/>
</dbReference>
<keyword evidence="12" id="KW-0472">Membrane</keyword>
<reference evidence="17 18" key="1">
    <citation type="submission" date="2024-10" db="EMBL/GenBank/DDBJ databases">
        <authorList>
            <person name="Ryan C."/>
        </authorList>
    </citation>
    <scope>NUCLEOTIDE SEQUENCE [LARGE SCALE GENOMIC DNA]</scope>
</reference>
<comment type="cofactor">
    <cofactor evidence="1 13">
        <name>heme</name>
        <dbReference type="ChEBI" id="CHEBI:30413"/>
    </cofactor>
</comment>
<keyword evidence="8" id="KW-1133">Transmembrane helix</keyword>
<dbReference type="GO" id="GO:0016020">
    <property type="term" value="C:membrane"/>
    <property type="evidence" value="ECO:0007669"/>
    <property type="project" value="UniProtKB-SubCell"/>
</dbReference>
<dbReference type="PANTHER" id="PTHR47955:SF14">
    <property type="entry name" value="OS01G0543600 PROTEIN"/>
    <property type="match status" value="1"/>
</dbReference>
<evidence type="ECO:0000256" key="1">
    <source>
        <dbReference type="ARBA" id="ARBA00001971"/>
    </source>
</evidence>
<evidence type="ECO:0000256" key="11">
    <source>
        <dbReference type="ARBA" id="ARBA00023033"/>
    </source>
</evidence>
<evidence type="ECO:0000256" key="7">
    <source>
        <dbReference type="ARBA" id="ARBA00022723"/>
    </source>
</evidence>